<dbReference type="EMBL" id="JAAGVB010000014">
    <property type="protein sequence ID" value="NEW33077.1"/>
    <property type="molecule type" value="Genomic_DNA"/>
</dbReference>
<protein>
    <submittedName>
        <fullName evidence="2">Pentapeptide repeat-containing protein</fullName>
    </submittedName>
</protein>
<accession>A0A6P1CMG6</accession>
<evidence type="ECO:0000256" key="1">
    <source>
        <dbReference type="SAM" id="SignalP"/>
    </source>
</evidence>
<name>A0A6P1CMG6_9NOCA</name>
<dbReference type="PANTHER" id="PTHR14136:SF17">
    <property type="entry name" value="BTB_POZ DOMAIN-CONTAINING PROTEIN KCTD9"/>
    <property type="match status" value="1"/>
</dbReference>
<dbReference type="RefSeq" id="WP_163844191.1">
    <property type="nucleotide sequence ID" value="NZ_AP026979.1"/>
</dbReference>
<dbReference type="SUPFAM" id="SSF141571">
    <property type="entry name" value="Pentapeptide repeat-like"/>
    <property type="match status" value="1"/>
</dbReference>
<dbReference type="InterPro" id="IPR001646">
    <property type="entry name" value="5peptide_repeat"/>
</dbReference>
<evidence type="ECO:0000313" key="2">
    <source>
        <dbReference type="EMBL" id="NEW33077.1"/>
    </source>
</evidence>
<dbReference type="AlphaFoldDB" id="A0A6P1CMG6"/>
<proteinExistence type="predicted"/>
<comment type="caution">
    <text evidence="2">The sequence shown here is derived from an EMBL/GenBank/DDBJ whole genome shotgun (WGS) entry which is preliminary data.</text>
</comment>
<organism evidence="2 3">
    <name type="scientific">Nocardia cyriacigeorgica</name>
    <dbReference type="NCBI Taxonomy" id="135487"/>
    <lineage>
        <taxon>Bacteria</taxon>
        <taxon>Bacillati</taxon>
        <taxon>Actinomycetota</taxon>
        <taxon>Actinomycetes</taxon>
        <taxon>Mycobacteriales</taxon>
        <taxon>Nocardiaceae</taxon>
        <taxon>Nocardia</taxon>
    </lineage>
</organism>
<evidence type="ECO:0000313" key="3">
    <source>
        <dbReference type="Proteomes" id="UP000471166"/>
    </source>
</evidence>
<reference evidence="2 3" key="1">
    <citation type="submission" date="2020-01" db="EMBL/GenBank/DDBJ databases">
        <title>Genetics and antimicrobial susceptibilities of Nocardia species isolated from the soil; a comparison with species isolated from humans.</title>
        <authorList>
            <person name="Carrasco G."/>
            <person name="Monzon S."/>
            <person name="Sansegundo M."/>
            <person name="Garcia E."/>
            <person name="Garrido N."/>
            <person name="Medina M.J."/>
            <person name="Villalon P."/>
            <person name="Ramirez-Arocha A.C."/>
            <person name="Jimenez P."/>
            <person name="Cuesta I."/>
            <person name="Valdezate S."/>
        </authorList>
    </citation>
    <scope>NUCLEOTIDE SEQUENCE [LARGE SCALE GENOMIC DNA]</scope>
    <source>
        <strain evidence="2 3">CNM20110626</strain>
    </source>
</reference>
<feature type="chain" id="PRO_5026897225" evidence="1">
    <location>
        <begin position="28"/>
        <end position="281"/>
    </location>
</feature>
<dbReference type="PANTHER" id="PTHR14136">
    <property type="entry name" value="BTB_POZ DOMAIN-CONTAINING PROTEIN KCTD9"/>
    <property type="match status" value="1"/>
</dbReference>
<sequence length="281" mass="29189">MAATVATLSASGAAVAALWFTAQSLQATNDQYALAEQTATTDRFRLATEQLASDQMSIRISGIYLLERLAKDSPRDHSTVFEVIAAFLRTQTNADSCRSAGFGEQARRAAPADVDAATRVIARRAAESDRDPLDLSGTCLSFGQFADGTLTGARLMNTNLARADLTRAKLTSAIIVDADMGAALLIGADLSRVTGHHANLGNANLGGANLNEASLGGADLKSAWLFDANLANASLYDANLAGARLAGANLTGADLTGADLTGIAYDNRTRWPAGFTPPPSA</sequence>
<feature type="signal peptide" evidence="1">
    <location>
        <begin position="1"/>
        <end position="27"/>
    </location>
</feature>
<dbReference type="Gene3D" id="2.160.20.80">
    <property type="entry name" value="E3 ubiquitin-protein ligase SopA"/>
    <property type="match status" value="1"/>
</dbReference>
<dbReference type="Pfam" id="PF00805">
    <property type="entry name" value="Pentapeptide"/>
    <property type="match status" value="3"/>
</dbReference>
<gene>
    <name evidence="2" type="ORF">GV791_10995</name>
</gene>
<keyword evidence="1" id="KW-0732">Signal</keyword>
<dbReference type="InterPro" id="IPR051082">
    <property type="entry name" value="Pentapeptide-BTB/POZ_domain"/>
</dbReference>
<dbReference type="Proteomes" id="UP000471166">
    <property type="component" value="Unassembled WGS sequence"/>
</dbReference>